<evidence type="ECO:0000313" key="2">
    <source>
        <dbReference type="EMBL" id="KAB8339069.1"/>
    </source>
</evidence>
<comment type="caution">
    <text evidence="2">The sequence shown here is derived from an EMBL/GenBank/DDBJ whole genome shotgun (WGS) entry which is preliminary data.</text>
</comment>
<sequence>MPGLLPKRSHRRRAPGSSRRPPSVMHLGFRLFALLSILLLLEWLWSRFTSAEKIGAHVRVVYEQVTFPLSTEHSNHVEVSVSGSVPMPLQLPPATLTTASTSTSDPSPRPSSRTKAIVAAALKHDDVSWMHDFFPEWQRHIFVMDDPTASLTVAKNKGNEGSAYLTYIINNYKDLPDNIVFVHGPRYQWHNEDMMYDHVPVLKKLEMNYVDETGYASLRCTWEPGCPVNIRPGVNKDDGLFGYERSYAEAWETFWPGEPIPEKIGAPCCAQFAVSKIQVLQRSMEEYERIRQWLWETPLDGTKSGRIMEYMWHILFGQNPVACPTAEECFCKKFGLCDLDCQEEGACENRFWQPWPLAVLPKGWPKMGQGTEGWPIDRWWEKSWIPSQAPPPAPPPAQAGFMQAANDKPSGTW</sequence>
<reference evidence="2 3" key="1">
    <citation type="submission" date="2019-06" db="EMBL/GenBank/DDBJ databases">
        <title>A chromosomal-level reference genome of Carpinus fangiana (Coryloideae, Betulaceae).</title>
        <authorList>
            <person name="Yang X."/>
            <person name="Wang Z."/>
            <person name="Zhang L."/>
            <person name="Hao G."/>
            <person name="Liu J."/>
            <person name="Yang Y."/>
        </authorList>
    </citation>
    <scope>NUCLEOTIDE SEQUENCE [LARGE SCALE GENOMIC DNA]</scope>
    <source>
        <strain evidence="2">Cfa_2016G</strain>
        <tissue evidence="2">Leaf</tissue>
    </source>
</reference>
<feature type="region of interest" description="Disordered" evidence="1">
    <location>
        <begin position="385"/>
        <end position="413"/>
    </location>
</feature>
<accession>A0A5N6KRJ6</accession>
<dbReference type="EMBL" id="VIBQ01000010">
    <property type="protein sequence ID" value="KAB8339069.1"/>
    <property type="molecule type" value="Genomic_DNA"/>
</dbReference>
<feature type="region of interest" description="Disordered" evidence="1">
    <location>
        <begin position="92"/>
        <end position="112"/>
    </location>
</feature>
<dbReference type="Proteomes" id="UP000327013">
    <property type="component" value="Unassembled WGS sequence"/>
</dbReference>
<feature type="region of interest" description="Disordered" evidence="1">
    <location>
        <begin position="1"/>
        <end position="21"/>
    </location>
</feature>
<dbReference type="Pfam" id="PF11913">
    <property type="entry name" value="DUF3431"/>
    <property type="match status" value="1"/>
</dbReference>
<dbReference type="OrthoDB" id="426718at2759"/>
<dbReference type="PANTHER" id="PTHR37490">
    <property type="entry name" value="EXPRESSED PROTEIN"/>
    <property type="match status" value="1"/>
</dbReference>
<dbReference type="AlphaFoldDB" id="A0A5N6KRJ6"/>
<evidence type="ECO:0000256" key="1">
    <source>
        <dbReference type="SAM" id="MobiDB-lite"/>
    </source>
</evidence>
<name>A0A5N6KRJ6_9ROSI</name>
<feature type="compositionally biased region" description="Pro residues" evidence="1">
    <location>
        <begin position="388"/>
        <end position="397"/>
    </location>
</feature>
<dbReference type="InterPro" id="IPR021838">
    <property type="entry name" value="DUF3431"/>
</dbReference>
<keyword evidence="3" id="KW-1185">Reference proteome</keyword>
<dbReference type="PANTHER" id="PTHR37490:SF3">
    <property type="entry name" value="DUF3431 DOMAIN CONTAINING PROTEIN"/>
    <property type="match status" value="1"/>
</dbReference>
<gene>
    <name evidence="2" type="ORF">FH972_022005</name>
</gene>
<organism evidence="2 3">
    <name type="scientific">Carpinus fangiana</name>
    <dbReference type="NCBI Taxonomy" id="176857"/>
    <lineage>
        <taxon>Eukaryota</taxon>
        <taxon>Viridiplantae</taxon>
        <taxon>Streptophyta</taxon>
        <taxon>Embryophyta</taxon>
        <taxon>Tracheophyta</taxon>
        <taxon>Spermatophyta</taxon>
        <taxon>Magnoliopsida</taxon>
        <taxon>eudicotyledons</taxon>
        <taxon>Gunneridae</taxon>
        <taxon>Pentapetalae</taxon>
        <taxon>rosids</taxon>
        <taxon>fabids</taxon>
        <taxon>Fagales</taxon>
        <taxon>Betulaceae</taxon>
        <taxon>Carpinus</taxon>
    </lineage>
</organism>
<proteinExistence type="predicted"/>
<evidence type="ECO:0000313" key="3">
    <source>
        <dbReference type="Proteomes" id="UP000327013"/>
    </source>
</evidence>
<protein>
    <submittedName>
        <fullName evidence="2">Uncharacterized protein</fullName>
    </submittedName>
</protein>